<evidence type="ECO:0000313" key="3">
    <source>
        <dbReference type="Proteomes" id="UP001186944"/>
    </source>
</evidence>
<accession>A0AA88XE54</accession>
<evidence type="ECO:0000256" key="1">
    <source>
        <dbReference type="ARBA" id="ARBA00008390"/>
    </source>
</evidence>
<gene>
    <name evidence="2" type="ORF">FSP39_002143</name>
</gene>
<dbReference type="Proteomes" id="UP001186944">
    <property type="component" value="Unassembled WGS sequence"/>
</dbReference>
<evidence type="ECO:0000313" key="2">
    <source>
        <dbReference type="EMBL" id="KAK3083728.1"/>
    </source>
</evidence>
<sequence>MAAKFQGKWVDDPSVPRVNFDELMDKIGVDAALKEKLKTSTGTVEYNIEGDKVTIKSSSTAFPGNERVYSFTPGVPFDDIGMDGSPFKATVTVTGDNTMTDSGKNEKYGEFEATRTVDGNVMKCTTKMAGITMTYQMKRA</sequence>
<proteinExistence type="inferred from homology"/>
<dbReference type="PANTHER" id="PTHR11955">
    <property type="entry name" value="FATTY ACID BINDING PROTEIN"/>
    <property type="match status" value="1"/>
</dbReference>
<dbReference type="SUPFAM" id="SSF50814">
    <property type="entry name" value="Lipocalins"/>
    <property type="match status" value="1"/>
</dbReference>
<dbReference type="CDD" id="cd00742">
    <property type="entry name" value="FABP"/>
    <property type="match status" value="1"/>
</dbReference>
<keyword evidence="3" id="KW-1185">Reference proteome</keyword>
<comment type="similarity">
    <text evidence="1">Belongs to the calycin superfamily. Fatty-acid binding protein (FABP) family.</text>
</comment>
<dbReference type="Gene3D" id="2.40.128.20">
    <property type="match status" value="1"/>
</dbReference>
<dbReference type="InterPro" id="IPR031259">
    <property type="entry name" value="ILBP"/>
</dbReference>
<protein>
    <submittedName>
        <fullName evidence="2">Uncharacterized protein</fullName>
    </submittedName>
</protein>
<dbReference type="EMBL" id="VSWD01000013">
    <property type="protein sequence ID" value="KAK3083728.1"/>
    <property type="molecule type" value="Genomic_DNA"/>
</dbReference>
<dbReference type="GO" id="GO:0008289">
    <property type="term" value="F:lipid binding"/>
    <property type="evidence" value="ECO:0007669"/>
    <property type="project" value="UniProtKB-KW"/>
</dbReference>
<dbReference type="AlphaFoldDB" id="A0AA88XE54"/>
<name>A0AA88XE54_PINIB</name>
<reference evidence="2" key="1">
    <citation type="submission" date="2019-08" db="EMBL/GenBank/DDBJ databases">
        <title>The improved chromosome-level genome for the pearl oyster Pinctada fucata martensii using PacBio sequencing and Hi-C.</title>
        <authorList>
            <person name="Zheng Z."/>
        </authorList>
    </citation>
    <scope>NUCLEOTIDE SEQUENCE</scope>
    <source>
        <strain evidence="2">ZZ-2019</strain>
        <tissue evidence="2">Adductor muscle</tissue>
    </source>
</reference>
<dbReference type="InterPro" id="IPR012674">
    <property type="entry name" value="Calycin"/>
</dbReference>
<organism evidence="2 3">
    <name type="scientific">Pinctada imbricata</name>
    <name type="common">Atlantic pearl-oyster</name>
    <name type="synonym">Pinctada martensii</name>
    <dbReference type="NCBI Taxonomy" id="66713"/>
    <lineage>
        <taxon>Eukaryota</taxon>
        <taxon>Metazoa</taxon>
        <taxon>Spiralia</taxon>
        <taxon>Lophotrochozoa</taxon>
        <taxon>Mollusca</taxon>
        <taxon>Bivalvia</taxon>
        <taxon>Autobranchia</taxon>
        <taxon>Pteriomorphia</taxon>
        <taxon>Pterioida</taxon>
        <taxon>Pterioidea</taxon>
        <taxon>Pteriidae</taxon>
        <taxon>Pinctada</taxon>
    </lineage>
</organism>
<comment type="caution">
    <text evidence="2">The sequence shown here is derived from an EMBL/GenBank/DDBJ whole genome shotgun (WGS) entry which is preliminary data.</text>
</comment>